<evidence type="ECO:0000256" key="9">
    <source>
        <dbReference type="ARBA" id="ARBA00023315"/>
    </source>
</evidence>
<dbReference type="InterPro" id="IPR001917">
    <property type="entry name" value="Aminotrans_II_pyridoxalP_BS"/>
</dbReference>
<gene>
    <name evidence="17" type="primary">hemA</name>
    <name evidence="17" type="ORF">DWE98_08065</name>
</gene>
<dbReference type="InterPro" id="IPR015424">
    <property type="entry name" value="PyrdxlP-dep_Trfase"/>
</dbReference>
<dbReference type="RefSeq" id="WP_114828679.1">
    <property type="nucleotide sequence ID" value="NZ_QQTO01000001.1"/>
</dbReference>
<keyword evidence="9 15" id="KW-0012">Acyltransferase</keyword>
<evidence type="ECO:0000256" key="13">
    <source>
        <dbReference type="ARBA" id="ARBA00047654"/>
    </source>
</evidence>
<feature type="domain" description="Aminotransferase class I/classII large" evidence="16">
    <location>
        <begin position="46"/>
        <end position="390"/>
    </location>
</feature>
<dbReference type="InterPro" id="IPR050087">
    <property type="entry name" value="AON_synthase_class-II"/>
</dbReference>
<dbReference type="NCBIfam" id="TIGR01821">
    <property type="entry name" value="5aminolev_synth"/>
    <property type="match status" value="1"/>
</dbReference>
<evidence type="ECO:0000256" key="7">
    <source>
        <dbReference type="ARBA" id="ARBA00022898"/>
    </source>
</evidence>
<keyword evidence="18" id="KW-1185">Reference proteome</keyword>
<dbReference type="CDD" id="cd06454">
    <property type="entry name" value="KBL_like"/>
    <property type="match status" value="1"/>
</dbReference>
<dbReference type="SUPFAM" id="SSF53383">
    <property type="entry name" value="PLP-dependent transferases"/>
    <property type="match status" value="1"/>
</dbReference>
<dbReference type="GO" id="GO:0003870">
    <property type="term" value="F:5-aminolevulinate synthase activity"/>
    <property type="evidence" value="ECO:0007669"/>
    <property type="project" value="UniProtKB-EC"/>
</dbReference>
<comment type="cofactor">
    <cofactor evidence="1 14">
        <name>pyridoxal 5'-phosphate</name>
        <dbReference type="ChEBI" id="CHEBI:597326"/>
    </cofactor>
</comment>
<dbReference type="Gene3D" id="3.40.640.10">
    <property type="entry name" value="Type I PLP-dependent aspartate aminotransferase-like (Major domain)"/>
    <property type="match status" value="1"/>
</dbReference>
<dbReference type="GO" id="GO:0030170">
    <property type="term" value="F:pyridoxal phosphate binding"/>
    <property type="evidence" value="ECO:0007669"/>
    <property type="project" value="UniProtKB-UniRule"/>
</dbReference>
<name>A0A370L951_9HYPH</name>
<dbReference type="GO" id="GO:0006782">
    <property type="term" value="P:protoporphyrinogen IX biosynthetic process"/>
    <property type="evidence" value="ECO:0007669"/>
    <property type="project" value="UniProtKB-UniRule"/>
</dbReference>
<protein>
    <recommendedName>
        <fullName evidence="5 15">5-aminolevulinate synthase</fullName>
        <ecNumber evidence="5 15">2.3.1.37</ecNumber>
    </recommendedName>
    <alternativeName>
        <fullName evidence="10 15">5-aminolevulinic acid synthase</fullName>
    </alternativeName>
    <alternativeName>
        <fullName evidence="11 15">Delta-ALA synthase</fullName>
    </alternativeName>
    <alternativeName>
        <fullName evidence="12 15">Delta-aminolevulinate synthase</fullName>
    </alternativeName>
</protein>
<dbReference type="FunFam" id="3.40.640.10:FF:000006">
    <property type="entry name" value="5-aminolevulinate synthase, mitochondrial"/>
    <property type="match status" value="1"/>
</dbReference>
<organism evidence="17 18">
    <name type="scientific">Bosea caraganae</name>
    <dbReference type="NCBI Taxonomy" id="2763117"/>
    <lineage>
        <taxon>Bacteria</taxon>
        <taxon>Pseudomonadati</taxon>
        <taxon>Pseudomonadota</taxon>
        <taxon>Alphaproteobacteria</taxon>
        <taxon>Hyphomicrobiales</taxon>
        <taxon>Boseaceae</taxon>
        <taxon>Bosea</taxon>
    </lineage>
</organism>
<dbReference type="PANTHER" id="PTHR13693">
    <property type="entry name" value="CLASS II AMINOTRANSFERASE/8-AMINO-7-OXONONANOATE SYNTHASE"/>
    <property type="match status" value="1"/>
</dbReference>
<dbReference type="EC" id="2.3.1.37" evidence="5 15"/>
<evidence type="ECO:0000256" key="12">
    <source>
        <dbReference type="ARBA" id="ARBA00032773"/>
    </source>
</evidence>
<keyword evidence="6 15" id="KW-0808">Transferase</keyword>
<dbReference type="Gene3D" id="3.90.1150.10">
    <property type="entry name" value="Aspartate Aminotransferase, domain 1"/>
    <property type="match status" value="1"/>
</dbReference>
<proteinExistence type="inferred from homology"/>
<evidence type="ECO:0000256" key="11">
    <source>
        <dbReference type="ARBA" id="ARBA00031945"/>
    </source>
</evidence>
<evidence type="ECO:0000256" key="15">
    <source>
        <dbReference type="RuleBase" id="RU910713"/>
    </source>
</evidence>
<dbReference type="EMBL" id="QQTP01000003">
    <property type="protein sequence ID" value="RDJ26797.1"/>
    <property type="molecule type" value="Genomic_DNA"/>
</dbReference>
<evidence type="ECO:0000256" key="14">
    <source>
        <dbReference type="RuleBase" id="RU003693"/>
    </source>
</evidence>
<dbReference type="AlphaFoldDB" id="A0A370L951"/>
<dbReference type="Proteomes" id="UP000255207">
    <property type="component" value="Unassembled WGS sequence"/>
</dbReference>
<dbReference type="InterPro" id="IPR015422">
    <property type="entry name" value="PyrdxlP-dep_Trfase_small"/>
</dbReference>
<dbReference type="UniPathway" id="UPA00251">
    <property type="reaction ID" value="UER00375"/>
</dbReference>
<evidence type="ECO:0000259" key="16">
    <source>
        <dbReference type="Pfam" id="PF00155"/>
    </source>
</evidence>
<sequence length="403" mass="43877">MDYETFFRGELDSLRKEGRYRVFADLERLAGRFPRALFHGEAGPREVTVWCSNDYLGMGQHPDVLKAMHEALDGNGAGAGGTRNIGGTNHYHVLLERELADLHGKEAALLFNSGYMSNWASLSTLASRLPGCVVLTDALNHASMIEGIRHSRAEKLIFAHNDPDDLRRKLRTVDPSRPKLIAFESVYSMDGDIAPVAEFCDIADEFGAMTYIDEVHAVGLYGPRGGGISEREGLTDRLTLIEGTLAKSFGVMGGYIAGSAALCDFIRSYASGFIFSSSLPPMLAAGALAAIRHLKASSAERERQQDRVSALRTRLDAVGIPHLPNPSHIVPVMVGDAVLCKAISDELLERFDIYVQPINYPTVPRGTERLRITPSPLHSDADIAHLVGALTAIWAKVGLKRAA</sequence>
<dbReference type="InterPro" id="IPR015421">
    <property type="entry name" value="PyrdxlP-dep_Trfase_major"/>
</dbReference>
<comment type="similarity">
    <text evidence="3 14">Belongs to the class-II pyridoxal-phosphate-dependent aminotransferase family.</text>
</comment>
<dbReference type="InterPro" id="IPR010961">
    <property type="entry name" value="4pyrrol_synth_NH2levulA_synth"/>
</dbReference>
<keyword evidence="8 15" id="KW-0350">Heme biosynthesis</keyword>
<evidence type="ECO:0000313" key="17">
    <source>
        <dbReference type="EMBL" id="RDJ26797.1"/>
    </source>
</evidence>
<evidence type="ECO:0000256" key="6">
    <source>
        <dbReference type="ARBA" id="ARBA00022679"/>
    </source>
</evidence>
<evidence type="ECO:0000313" key="18">
    <source>
        <dbReference type="Proteomes" id="UP000255207"/>
    </source>
</evidence>
<evidence type="ECO:0000256" key="5">
    <source>
        <dbReference type="ARBA" id="ARBA00013257"/>
    </source>
</evidence>
<comment type="pathway">
    <text evidence="2 15">Porphyrin-containing compound metabolism; protoporphyrin-IX biosynthesis; 5-aminolevulinate from glycine: step 1/1.</text>
</comment>
<keyword evidence="7 14" id="KW-0663">Pyridoxal phosphate</keyword>
<evidence type="ECO:0000256" key="4">
    <source>
        <dbReference type="ARBA" id="ARBA00011738"/>
    </source>
</evidence>
<dbReference type="OrthoDB" id="9807157at2"/>
<evidence type="ECO:0000256" key="2">
    <source>
        <dbReference type="ARBA" id="ARBA00005029"/>
    </source>
</evidence>
<evidence type="ECO:0000256" key="8">
    <source>
        <dbReference type="ARBA" id="ARBA00023133"/>
    </source>
</evidence>
<dbReference type="Pfam" id="PF00155">
    <property type="entry name" value="Aminotran_1_2"/>
    <property type="match status" value="1"/>
</dbReference>
<accession>A0A370L951</accession>
<evidence type="ECO:0000256" key="1">
    <source>
        <dbReference type="ARBA" id="ARBA00001933"/>
    </source>
</evidence>
<dbReference type="InterPro" id="IPR004839">
    <property type="entry name" value="Aminotransferase_I/II_large"/>
</dbReference>
<comment type="caution">
    <text evidence="17">The sequence shown here is derived from an EMBL/GenBank/DDBJ whole genome shotgun (WGS) entry which is preliminary data.</text>
</comment>
<dbReference type="PANTHER" id="PTHR13693:SF102">
    <property type="entry name" value="2-AMINO-3-KETOBUTYRATE COENZYME A LIGASE, MITOCHONDRIAL"/>
    <property type="match status" value="1"/>
</dbReference>
<evidence type="ECO:0000256" key="3">
    <source>
        <dbReference type="ARBA" id="ARBA00008392"/>
    </source>
</evidence>
<dbReference type="PROSITE" id="PS00599">
    <property type="entry name" value="AA_TRANSFER_CLASS_2"/>
    <property type="match status" value="1"/>
</dbReference>
<comment type="catalytic activity">
    <reaction evidence="13 15">
        <text>succinyl-CoA + glycine + H(+) = 5-aminolevulinate + CO2 + CoA</text>
        <dbReference type="Rhea" id="RHEA:12921"/>
        <dbReference type="ChEBI" id="CHEBI:15378"/>
        <dbReference type="ChEBI" id="CHEBI:16526"/>
        <dbReference type="ChEBI" id="CHEBI:57287"/>
        <dbReference type="ChEBI" id="CHEBI:57292"/>
        <dbReference type="ChEBI" id="CHEBI:57305"/>
        <dbReference type="ChEBI" id="CHEBI:356416"/>
        <dbReference type="EC" id="2.3.1.37"/>
    </reaction>
</comment>
<evidence type="ECO:0000256" key="10">
    <source>
        <dbReference type="ARBA" id="ARBA00031691"/>
    </source>
</evidence>
<reference evidence="18" key="1">
    <citation type="submission" date="2018-07" db="EMBL/GenBank/DDBJ databases">
        <authorList>
            <person name="Safronova V.I."/>
            <person name="Chirak E.R."/>
            <person name="Sazanova A.L."/>
        </authorList>
    </citation>
    <scope>NUCLEOTIDE SEQUENCE [LARGE SCALE GENOMIC DNA]</scope>
    <source>
        <strain evidence="18">RCAM04685</strain>
    </source>
</reference>
<comment type="subunit">
    <text evidence="4">Homodimer.</text>
</comment>